<keyword evidence="2" id="KW-0812">Transmembrane</keyword>
<organism evidence="3 4">
    <name type="scientific">Exophiala sideris</name>
    <dbReference type="NCBI Taxonomy" id="1016849"/>
    <lineage>
        <taxon>Eukaryota</taxon>
        <taxon>Fungi</taxon>
        <taxon>Dikarya</taxon>
        <taxon>Ascomycota</taxon>
        <taxon>Pezizomycotina</taxon>
        <taxon>Eurotiomycetes</taxon>
        <taxon>Chaetothyriomycetidae</taxon>
        <taxon>Chaetothyriales</taxon>
        <taxon>Herpotrichiellaceae</taxon>
        <taxon>Exophiala</taxon>
    </lineage>
</organism>
<dbReference type="OrthoDB" id="10608323at2759"/>
<proteinExistence type="predicted"/>
<feature type="transmembrane region" description="Helical" evidence="2">
    <location>
        <begin position="100"/>
        <end position="119"/>
    </location>
</feature>
<dbReference type="Proteomes" id="UP000053599">
    <property type="component" value="Unassembled WGS sequence"/>
</dbReference>
<feature type="compositionally biased region" description="Polar residues" evidence="1">
    <location>
        <begin position="57"/>
        <end position="67"/>
    </location>
</feature>
<dbReference type="EMBL" id="KN846953">
    <property type="protein sequence ID" value="KIV79208.1"/>
    <property type="molecule type" value="Genomic_DNA"/>
</dbReference>
<evidence type="ECO:0000256" key="2">
    <source>
        <dbReference type="SAM" id="Phobius"/>
    </source>
</evidence>
<evidence type="ECO:0000256" key="1">
    <source>
        <dbReference type="SAM" id="MobiDB-lite"/>
    </source>
</evidence>
<dbReference type="AlphaFoldDB" id="A0A0D1YWJ8"/>
<feature type="compositionally biased region" description="Basic and acidic residues" evidence="1">
    <location>
        <begin position="68"/>
        <end position="82"/>
    </location>
</feature>
<feature type="region of interest" description="Disordered" evidence="1">
    <location>
        <begin position="56"/>
        <end position="82"/>
    </location>
</feature>
<evidence type="ECO:0000313" key="3">
    <source>
        <dbReference type="EMBL" id="KIV79208.1"/>
    </source>
</evidence>
<name>A0A0D1YWJ8_9EURO</name>
<evidence type="ECO:0000313" key="4">
    <source>
        <dbReference type="Proteomes" id="UP000053599"/>
    </source>
</evidence>
<sequence>MVLTRQCDRQVTREPFEWSKVFNDVCAECKAAGDGKPQATKVEPVITSKDNVDKLTVQDQSTNSSKPSVKDVEPDRPSFNENKGEGAVIRAICQFFEWDFGLIFAVTAVALLLSAGSASELASWH</sequence>
<protein>
    <submittedName>
        <fullName evidence="3">Uncharacterized protein</fullName>
    </submittedName>
</protein>
<keyword evidence="2" id="KW-0472">Membrane</keyword>
<accession>A0A0D1YWJ8</accession>
<reference evidence="3 4" key="1">
    <citation type="submission" date="2015-01" db="EMBL/GenBank/DDBJ databases">
        <title>The Genome Sequence of Exophiala sideris CBS121828.</title>
        <authorList>
            <consortium name="The Broad Institute Genomics Platform"/>
            <person name="Cuomo C."/>
            <person name="de Hoog S."/>
            <person name="Gorbushina A."/>
            <person name="Stielow B."/>
            <person name="Teixiera M."/>
            <person name="Abouelleil A."/>
            <person name="Chapman S.B."/>
            <person name="Priest M."/>
            <person name="Young S.K."/>
            <person name="Wortman J."/>
            <person name="Nusbaum C."/>
            <person name="Birren B."/>
        </authorList>
    </citation>
    <scope>NUCLEOTIDE SEQUENCE [LARGE SCALE GENOMIC DNA]</scope>
    <source>
        <strain evidence="3 4">CBS 121828</strain>
    </source>
</reference>
<dbReference type="HOGENOM" id="CLU_1992668_0_0_1"/>
<gene>
    <name evidence="3" type="ORF">PV11_06779</name>
</gene>
<keyword evidence="2" id="KW-1133">Transmembrane helix</keyword>